<accession>A0A1L3ZVA0</accession>
<evidence type="ECO:0000313" key="2">
    <source>
        <dbReference type="Proteomes" id="UP000182063"/>
    </source>
</evidence>
<name>A0A1L3ZVA0_9SPHN</name>
<keyword evidence="2" id="KW-1185">Reference proteome</keyword>
<reference evidence="2" key="1">
    <citation type="submission" date="2016-11" db="EMBL/GenBank/DDBJ databases">
        <title>Complete Genome Sequence of alachlor-degrading Sphingomonas sp. strain JJ-A5.</title>
        <authorList>
            <person name="Lee H."/>
            <person name="Ka J.-O."/>
        </authorList>
    </citation>
    <scope>NUCLEOTIDE SEQUENCE [LARGE SCALE GENOMIC DNA]</scope>
    <source>
        <strain evidence="2">JJ-A5</strain>
    </source>
</reference>
<organism evidence="1 2">
    <name type="scientific">Tardibacter chloracetimidivorans</name>
    <dbReference type="NCBI Taxonomy" id="1921510"/>
    <lineage>
        <taxon>Bacteria</taxon>
        <taxon>Pseudomonadati</taxon>
        <taxon>Pseudomonadota</taxon>
        <taxon>Alphaproteobacteria</taxon>
        <taxon>Sphingomonadales</taxon>
        <taxon>Sphingomonadaceae</taxon>
        <taxon>Tardibacter</taxon>
    </lineage>
</organism>
<dbReference type="Proteomes" id="UP000182063">
    <property type="component" value="Chromosome"/>
</dbReference>
<sequence length="62" mass="7111">MMSDLFVQLGEHLENSIRIQMQFYPDDWSDADKREMAIKHLGYGRDASACPVTRISEHEVAA</sequence>
<dbReference type="EMBL" id="CP018221">
    <property type="protein sequence ID" value="API59553.1"/>
    <property type="molecule type" value="Genomic_DNA"/>
</dbReference>
<proteinExistence type="predicted"/>
<protein>
    <submittedName>
        <fullName evidence="1">Uncharacterized protein</fullName>
    </submittedName>
</protein>
<dbReference type="AlphaFoldDB" id="A0A1L3ZVA0"/>
<gene>
    <name evidence="1" type="ORF">BSL82_09690</name>
</gene>
<dbReference type="KEGG" id="sphj:BSL82_09690"/>
<evidence type="ECO:0000313" key="1">
    <source>
        <dbReference type="EMBL" id="API59553.1"/>
    </source>
</evidence>
<dbReference type="STRING" id="1921510.BSL82_09690"/>